<dbReference type="OrthoDB" id="9974421at2759"/>
<evidence type="ECO:0000313" key="4">
    <source>
        <dbReference type="EMBL" id="KAF0983569.1"/>
    </source>
</evidence>
<dbReference type="SUPFAM" id="SSF53474">
    <property type="entry name" value="alpha/beta-Hydrolases"/>
    <property type="match status" value="1"/>
</dbReference>
<dbReference type="InterPro" id="IPR029058">
    <property type="entry name" value="AB_hydrolase_fold"/>
</dbReference>
<keyword evidence="2" id="KW-0443">Lipid metabolism</keyword>
<keyword evidence="1" id="KW-0442">Lipid degradation</keyword>
<dbReference type="Proteomes" id="UP000444721">
    <property type="component" value="Unassembled WGS sequence"/>
</dbReference>
<dbReference type="InterPro" id="IPR000073">
    <property type="entry name" value="AB_hydrolase_1"/>
</dbReference>
<proteinExistence type="predicted"/>
<sequence length="572" mass="65998">MMFQFNSSSSVSFSSLSPFSGWSLLLYSFTNMSLLQHLLLLFIALCVLWTAFANTCRKYLYSVLDSTVYEKGKSFTEHLINRTDGFECKVFTCKTKDGCRLQLLRIIYKGEEEKDHVKKMNSSSCDQEAASTCSLPSLKNDSSHNNHPSKQPHSHTLHPSTINYCKSAQQLEELLHDRELHKQKPVIFLQHGLLESMTVWCLHKDSLAFQLARKGFDVWLGNNRTSWFGQQHLVSRLHDEVNFWKFSIDEIIYYDLPAMIDFVRQATGQDKICWMGMSQGAGQLFAALSLPEFEHYKNYLYAIVGISPACFLKKNPRSFILRILMKIPRFFFGDREFVVGVAFSQLLLPKNFIGYMGERALRWLNIQQNPLPDDPMKGEWFKNIPLGCTSVNNVTHWFNMLKTGGCLRKFNNKEVYPINSMLAKWKEMYHSTEHDDTISNSARTNDANYVPPILVCLGAKDNVVDFEESLKQFGCDTCSSLHESCRDNSEEAITTHSNNNNTTTKEGRLENSMKSCHSAFKRCRILVEPEYGHTDFLWCQVNDKLLRHYNEIIGFVQEQAKLARRCQQQQQQ</sequence>
<accession>A0A6A5CE41</accession>
<evidence type="ECO:0000313" key="5">
    <source>
        <dbReference type="Proteomes" id="UP000444721"/>
    </source>
</evidence>
<dbReference type="VEuPathDB" id="AmoebaDB:NfTy_013640"/>
<keyword evidence="5" id="KW-1185">Reference proteome</keyword>
<dbReference type="AlphaFoldDB" id="A0A6A5CE41"/>
<gene>
    <name evidence="4" type="ORF">FDP41_010634</name>
</gene>
<dbReference type="GO" id="GO:0016042">
    <property type="term" value="P:lipid catabolic process"/>
    <property type="evidence" value="ECO:0007669"/>
    <property type="project" value="UniProtKB-KW"/>
</dbReference>
<dbReference type="Pfam" id="PF00561">
    <property type="entry name" value="Abhydrolase_1"/>
    <property type="match status" value="1"/>
</dbReference>
<dbReference type="VEuPathDB" id="AmoebaDB:NF0072240"/>
<organism evidence="4 5">
    <name type="scientific">Naegleria fowleri</name>
    <name type="common">Brain eating amoeba</name>
    <dbReference type="NCBI Taxonomy" id="5763"/>
    <lineage>
        <taxon>Eukaryota</taxon>
        <taxon>Discoba</taxon>
        <taxon>Heterolobosea</taxon>
        <taxon>Tetramitia</taxon>
        <taxon>Eutetramitia</taxon>
        <taxon>Vahlkampfiidae</taxon>
        <taxon>Naegleria</taxon>
    </lineage>
</organism>
<dbReference type="EMBL" id="VFQX01000006">
    <property type="protein sequence ID" value="KAF0983569.1"/>
    <property type="molecule type" value="Genomic_DNA"/>
</dbReference>
<evidence type="ECO:0000256" key="2">
    <source>
        <dbReference type="ARBA" id="ARBA00023098"/>
    </source>
</evidence>
<evidence type="ECO:0000256" key="1">
    <source>
        <dbReference type="ARBA" id="ARBA00022963"/>
    </source>
</evidence>
<dbReference type="PANTHER" id="PTHR11005">
    <property type="entry name" value="LYSOSOMAL ACID LIPASE-RELATED"/>
    <property type="match status" value="1"/>
</dbReference>
<evidence type="ECO:0000259" key="3">
    <source>
        <dbReference type="Pfam" id="PF00561"/>
    </source>
</evidence>
<dbReference type="GeneID" id="68117849"/>
<dbReference type="Gene3D" id="3.40.50.1820">
    <property type="entry name" value="alpha/beta hydrolase"/>
    <property type="match status" value="1"/>
</dbReference>
<reference evidence="4 5" key="1">
    <citation type="journal article" date="2019" name="Sci. Rep.">
        <title>Nanopore sequencing improves the draft genome of the human pathogenic amoeba Naegleria fowleri.</title>
        <authorList>
            <person name="Liechti N."/>
            <person name="Schurch N."/>
            <person name="Bruggmann R."/>
            <person name="Wittwer M."/>
        </authorList>
    </citation>
    <scope>NUCLEOTIDE SEQUENCE [LARGE SCALE GENOMIC DNA]</scope>
    <source>
        <strain evidence="4 5">ATCC 30894</strain>
    </source>
</reference>
<feature type="domain" description="AB hydrolase-1" evidence="3">
    <location>
        <begin position="185"/>
        <end position="308"/>
    </location>
</feature>
<comment type="caution">
    <text evidence="4">The sequence shown here is derived from an EMBL/GenBank/DDBJ whole genome shotgun (WGS) entry which is preliminary data.</text>
</comment>
<dbReference type="VEuPathDB" id="AmoebaDB:FDP41_010634"/>
<dbReference type="OMA" id="GEWFKNI"/>
<name>A0A6A5CE41_NAEFO</name>
<protein>
    <recommendedName>
        <fullName evidence="3">AB hydrolase-1 domain-containing protein</fullName>
    </recommendedName>
</protein>
<dbReference type="RefSeq" id="XP_044568282.1">
    <property type="nucleotide sequence ID" value="XM_044700954.1"/>
</dbReference>